<dbReference type="PANTHER" id="PTHR19338:SF37">
    <property type="entry name" value="DISEASE RESISTANCE PROTEIN RGA4"/>
    <property type="match status" value="1"/>
</dbReference>
<evidence type="ECO:0000256" key="1">
    <source>
        <dbReference type="ARBA" id="ARBA00022737"/>
    </source>
</evidence>
<comment type="caution">
    <text evidence="5">The sequence shown here is derived from an EMBL/GenBank/DDBJ whole genome shotgun (WGS) entry which is preliminary data.</text>
</comment>
<keyword evidence="2" id="KW-0547">Nucleotide-binding</keyword>
<dbReference type="InterPro" id="IPR038005">
    <property type="entry name" value="RX-like_CC"/>
</dbReference>
<dbReference type="EMBL" id="CAWUPB010001010">
    <property type="protein sequence ID" value="CAK7337035.1"/>
    <property type="molecule type" value="Genomic_DNA"/>
</dbReference>
<reference evidence="5 6" key="1">
    <citation type="submission" date="2024-01" db="EMBL/GenBank/DDBJ databases">
        <authorList>
            <person name="Waweru B."/>
        </authorList>
    </citation>
    <scope>NUCLEOTIDE SEQUENCE [LARGE SCALE GENOMIC DNA]</scope>
</reference>
<dbReference type="CDD" id="cd14798">
    <property type="entry name" value="RX-CC_like"/>
    <property type="match status" value="1"/>
</dbReference>
<organism evidence="5 6">
    <name type="scientific">Dovyalis caffra</name>
    <dbReference type="NCBI Taxonomy" id="77055"/>
    <lineage>
        <taxon>Eukaryota</taxon>
        <taxon>Viridiplantae</taxon>
        <taxon>Streptophyta</taxon>
        <taxon>Embryophyta</taxon>
        <taxon>Tracheophyta</taxon>
        <taxon>Spermatophyta</taxon>
        <taxon>Magnoliopsida</taxon>
        <taxon>eudicotyledons</taxon>
        <taxon>Gunneridae</taxon>
        <taxon>Pentapetalae</taxon>
        <taxon>rosids</taxon>
        <taxon>fabids</taxon>
        <taxon>Malpighiales</taxon>
        <taxon>Salicaceae</taxon>
        <taxon>Flacourtieae</taxon>
        <taxon>Dovyalis</taxon>
    </lineage>
</organism>
<dbReference type="GO" id="GO:0006952">
    <property type="term" value="P:defense response"/>
    <property type="evidence" value="ECO:0007669"/>
    <property type="project" value="UniProtKB-KW"/>
</dbReference>
<dbReference type="AlphaFoldDB" id="A0AAV1RJW4"/>
<dbReference type="Pfam" id="PF18052">
    <property type="entry name" value="Rx_N"/>
    <property type="match status" value="1"/>
</dbReference>
<accession>A0AAV1RJW4</accession>
<protein>
    <recommendedName>
        <fullName evidence="4">Disease resistance N-terminal domain-containing protein</fullName>
    </recommendedName>
</protein>
<name>A0AAV1RJW4_9ROSI</name>
<sequence>MANALVSPLLEQITRIITQQVHEEVKLVMGVEKEVHKVNSNLLAIQAVPEDAERRQLKEDAVKDWINKLKEVFYDIDDVLDEWSKAILKRQTDEEAKNEKVSKKMVCSFLPSPCFCFQKVIHRHDIARKIKEVSERLDVIAKERAMYGFELYRAIEETDRFISMIQRDKSMHGY</sequence>
<evidence type="ECO:0000256" key="3">
    <source>
        <dbReference type="ARBA" id="ARBA00022821"/>
    </source>
</evidence>
<keyword evidence="3" id="KW-0611">Plant defense</keyword>
<dbReference type="Gene3D" id="1.20.5.4130">
    <property type="match status" value="1"/>
</dbReference>
<dbReference type="Proteomes" id="UP001314170">
    <property type="component" value="Unassembled WGS sequence"/>
</dbReference>
<evidence type="ECO:0000313" key="5">
    <source>
        <dbReference type="EMBL" id="CAK7337035.1"/>
    </source>
</evidence>
<gene>
    <name evidence="5" type="ORF">DCAF_LOCUS12062</name>
</gene>
<dbReference type="GO" id="GO:0000166">
    <property type="term" value="F:nucleotide binding"/>
    <property type="evidence" value="ECO:0007669"/>
    <property type="project" value="UniProtKB-KW"/>
</dbReference>
<proteinExistence type="predicted"/>
<dbReference type="PANTHER" id="PTHR19338">
    <property type="entry name" value="TRANSLOCASE OF INNER MITOCHONDRIAL MEMBRANE 13 HOMOLOG"/>
    <property type="match status" value="1"/>
</dbReference>
<feature type="domain" description="Disease resistance N-terminal" evidence="4">
    <location>
        <begin position="6"/>
        <end position="98"/>
    </location>
</feature>
<keyword evidence="6" id="KW-1185">Reference proteome</keyword>
<evidence type="ECO:0000313" key="6">
    <source>
        <dbReference type="Proteomes" id="UP001314170"/>
    </source>
</evidence>
<evidence type="ECO:0000256" key="2">
    <source>
        <dbReference type="ARBA" id="ARBA00022741"/>
    </source>
</evidence>
<evidence type="ECO:0000259" key="4">
    <source>
        <dbReference type="Pfam" id="PF18052"/>
    </source>
</evidence>
<dbReference type="InterPro" id="IPR041118">
    <property type="entry name" value="Rx_N"/>
</dbReference>
<keyword evidence="1" id="KW-0677">Repeat</keyword>